<reference evidence="3" key="1">
    <citation type="journal article" date="2015" name="BMC Genomics">
        <title>Genomic and transcriptomic analysis of the endophytic fungus Pestalotiopsis fici reveals its lifestyle and high potential for synthesis of natural products.</title>
        <authorList>
            <person name="Wang X."/>
            <person name="Zhang X."/>
            <person name="Liu L."/>
            <person name="Xiang M."/>
            <person name="Wang W."/>
            <person name="Sun X."/>
            <person name="Che Y."/>
            <person name="Guo L."/>
            <person name="Liu G."/>
            <person name="Guo L."/>
            <person name="Wang C."/>
            <person name="Yin W.B."/>
            <person name="Stadler M."/>
            <person name="Zhang X."/>
            <person name="Liu X."/>
        </authorList>
    </citation>
    <scope>NUCLEOTIDE SEQUENCE [LARGE SCALE GENOMIC DNA]</scope>
    <source>
        <strain evidence="3">W106-1 / CGMCC3.15140</strain>
    </source>
</reference>
<proteinExistence type="predicted"/>
<dbReference type="Proteomes" id="UP000030651">
    <property type="component" value="Unassembled WGS sequence"/>
</dbReference>
<evidence type="ECO:0000256" key="1">
    <source>
        <dbReference type="SAM" id="MobiDB-lite"/>
    </source>
</evidence>
<organism evidence="2 3">
    <name type="scientific">Pestalotiopsis fici (strain W106-1 / CGMCC3.15140)</name>
    <dbReference type="NCBI Taxonomy" id="1229662"/>
    <lineage>
        <taxon>Eukaryota</taxon>
        <taxon>Fungi</taxon>
        <taxon>Dikarya</taxon>
        <taxon>Ascomycota</taxon>
        <taxon>Pezizomycotina</taxon>
        <taxon>Sordariomycetes</taxon>
        <taxon>Xylariomycetidae</taxon>
        <taxon>Amphisphaeriales</taxon>
        <taxon>Sporocadaceae</taxon>
        <taxon>Pestalotiopsis</taxon>
    </lineage>
</organism>
<gene>
    <name evidence="2" type="ORF">PFICI_09117</name>
</gene>
<keyword evidence="3" id="KW-1185">Reference proteome</keyword>
<dbReference type="OrthoDB" id="10012048at2759"/>
<evidence type="ECO:0000313" key="3">
    <source>
        <dbReference type="Proteomes" id="UP000030651"/>
    </source>
</evidence>
<feature type="region of interest" description="Disordered" evidence="1">
    <location>
        <begin position="203"/>
        <end position="238"/>
    </location>
</feature>
<name>W3WZS7_PESFW</name>
<sequence>MASAQESSSKRRASVLVADWVDSHHGHRHHHHHLADTTTFAEYSFMISMEARQFLIEFQADIATKLQECIDRRPTSGRQTMEILNDEDAARTLFSMTVERLATPSATEILRMMEEEFYFDCDDLVRAALAWYELEREESASPASQKPELIMLIEELVEQYSWEPSIAHWRERHSPARFQADRELVEAFWRALPRLVREHQQLRGDYHDTDDGASDVRSEESGNDYGNALDSAGPKYKKSAPVTEVMSTTCGPCPIY</sequence>
<dbReference type="HOGENOM" id="CLU_1086273_0_0_1"/>
<dbReference type="RefSeq" id="XP_007835889.1">
    <property type="nucleotide sequence ID" value="XM_007837698.1"/>
</dbReference>
<dbReference type="EMBL" id="KI912114">
    <property type="protein sequence ID" value="ETS79264.1"/>
    <property type="molecule type" value="Genomic_DNA"/>
</dbReference>
<feature type="compositionally biased region" description="Basic and acidic residues" evidence="1">
    <location>
        <begin position="203"/>
        <end position="220"/>
    </location>
</feature>
<protein>
    <submittedName>
        <fullName evidence="2">Uncharacterized protein</fullName>
    </submittedName>
</protein>
<dbReference type="InParanoid" id="W3WZS7"/>
<dbReference type="GeneID" id="19274130"/>
<dbReference type="KEGG" id="pfy:PFICI_09117"/>
<dbReference type="AlphaFoldDB" id="W3WZS7"/>
<evidence type="ECO:0000313" key="2">
    <source>
        <dbReference type="EMBL" id="ETS79264.1"/>
    </source>
</evidence>
<accession>W3WZS7</accession>